<keyword evidence="1" id="KW-1133">Transmembrane helix</keyword>
<keyword evidence="1" id="KW-0472">Membrane</keyword>
<sequence length="55" mass="6480">MIKLSRLRRLYRDTEWPCLILYVLYAVIITIVLTVCGVIVVLGVGFLRWAWKLWG</sequence>
<gene>
    <name evidence="2" type="ORF">TM448A00882_0012</name>
    <name evidence="3" type="ORF">TM448B00508_0038</name>
</gene>
<accession>A0A6H1ZLQ8</accession>
<evidence type="ECO:0000256" key="1">
    <source>
        <dbReference type="SAM" id="Phobius"/>
    </source>
</evidence>
<dbReference type="EMBL" id="MT144627">
    <property type="protein sequence ID" value="QJH95724.1"/>
    <property type="molecule type" value="Genomic_DNA"/>
</dbReference>
<reference evidence="2" key="1">
    <citation type="submission" date="2020-03" db="EMBL/GenBank/DDBJ databases">
        <title>The deep terrestrial virosphere.</title>
        <authorList>
            <person name="Holmfeldt K."/>
            <person name="Nilsson E."/>
            <person name="Simone D."/>
            <person name="Lopez-Fernandez M."/>
            <person name="Wu X."/>
            <person name="de Brujin I."/>
            <person name="Lundin D."/>
            <person name="Andersson A."/>
            <person name="Bertilsson S."/>
            <person name="Dopson M."/>
        </authorList>
    </citation>
    <scope>NUCLEOTIDE SEQUENCE</scope>
    <source>
        <strain evidence="2">TM448A00882</strain>
        <strain evidence="3">TM448B00508</strain>
    </source>
</reference>
<organism evidence="2">
    <name type="scientific">viral metagenome</name>
    <dbReference type="NCBI Taxonomy" id="1070528"/>
    <lineage>
        <taxon>unclassified sequences</taxon>
        <taxon>metagenomes</taxon>
        <taxon>organismal metagenomes</taxon>
    </lineage>
</organism>
<feature type="transmembrane region" description="Helical" evidence="1">
    <location>
        <begin position="21"/>
        <end position="51"/>
    </location>
</feature>
<dbReference type="AlphaFoldDB" id="A0A6H1ZLQ8"/>
<proteinExistence type="predicted"/>
<dbReference type="EMBL" id="MT144077">
    <property type="protein sequence ID" value="QJA48257.1"/>
    <property type="molecule type" value="Genomic_DNA"/>
</dbReference>
<keyword evidence="1" id="KW-0812">Transmembrane</keyword>
<protein>
    <submittedName>
        <fullName evidence="2">Uncharacterized protein</fullName>
    </submittedName>
</protein>
<evidence type="ECO:0000313" key="2">
    <source>
        <dbReference type="EMBL" id="QJA48257.1"/>
    </source>
</evidence>
<evidence type="ECO:0000313" key="3">
    <source>
        <dbReference type="EMBL" id="QJH95724.1"/>
    </source>
</evidence>
<name>A0A6H1ZLQ8_9ZZZZ</name>